<protein>
    <submittedName>
        <fullName evidence="1">Uncharacterized protein</fullName>
    </submittedName>
</protein>
<dbReference type="EMBL" id="LXQA010758902">
    <property type="protein sequence ID" value="MCI69559.1"/>
    <property type="molecule type" value="Genomic_DNA"/>
</dbReference>
<reference evidence="1 2" key="1">
    <citation type="journal article" date="2018" name="Front. Plant Sci.">
        <title>Red Clover (Trifolium pratense) and Zigzag Clover (T. medium) - A Picture of Genomic Similarities and Differences.</title>
        <authorList>
            <person name="Dluhosova J."/>
            <person name="Istvanek J."/>
            <person name="Nedelnik J."/>
            <person name="Repkova J."/>
        </authorList>
    </citation>
    <scope>NUCLEOTIDE SEQUENCE [LARGE SCALE GENOMIC DNA]</scope>
    <source>
        <strain evidence="2">cv. 10/8</strain>
        <tissue evidence="1">Leaf</tissue>
    </source>
</reference>
<comment type="caution">
    <text evidence="1">The sequence shown here is derived from an EMBL/GenBank/DDBJ whole genome shotgun (WGS) entry which is preliminary data.</text>
</comment>
<feature type="non-terminal residue" evidence="1">
    <location>
        <position position="47"/>
    </location>
</feature>
<evidence type="ECO:0000313" key="1">
    <source>
        <dbReference type="EMBL" id="MCI69559.1"/>
    </source>
</evidence>
<organism evidence="1 2">
    <name type="scientific">Trifolium medium</name>
    <dbReference type="NCBI Taxonomy" id="97028"/>
    <lineage>
        <taxon>Eukaryota</taxon>
        <taxon>Viridiplantae</taxon>
        <taxon>Streptophyta</taxon>
        <taxon>Embryophyta</taxon>
        <taxon>Tracheophyta</taxon>
        <taxon>Spermatophyta</taxon>
        <taxon>Magnoliopsida</taxon>
        <taxon>eudicotyledons</taxon>
        <taxon>Gunneridae</taxon>
        <taxon>Pentapetalae</taxon>
        <taxon>rosids</taxon>
        <taxon>fabids</taxon>
        <taxon>Fabales</taxon>
        <taxon>Fabaceae</taxon>
        <taxon>Papilionoideae</taxon>
        <taxon>50 kb inversion clade</taxon>
        <taxon>NPAAA clade</taxon>
        <taxon>Hologalegina</taxon>
        <taxon>IRL clade</taxon>
        <taxon>Trifolieae</taxon>
        <taxon>Trifolium</taxon>
    </lineage>
</organism>
<accession>A0A392U7T2</accession>
<proteinExistence type="predicted"/>
<dbReference type="Proteomes" id="UP000265520">
    <property type="component" value="Unassembled WGS sequence"/>
</dbReference>
<sequence>MGEDCRDCVREGEHIFLAEKTDAEVAAEAVLAEPRESAAPQSPQTLP</sequence>
<dbReference type="AlphaFoldDB" id="A0A392U7T2"/>
<keyword evidence="2" id="KW-1185">Reference proteome</keyword>
<evidence type="ECO:0000313" key="2">
    <source>
        <dbReference type="Proteomes" id="UP000265520"/>
    </source>
</evidence>
<name>A0A392U7T2_9FABA</name>